<evidence type="ECO:0000256" key="9">
    <source>
        <dbReference type="ARBA" id="ARBA00022692"/>
    </source>
</evidence>
<keyword evidence="12 17" id="KW-0472">Membrane</keyword>
<evidence type="ECO:0000256" key="8">
    <source>
        <dbReference type="ARBA" id="ARBA00022679"/>
    </source>
</evidence>
<dbReference type="InterPro" id="IPR000462">
    <property type="entry name" value="CDP-OH_P_trans"/>
</dbReference>
<evidence type="ECO:0000256" key="13">
    <source>
        <dbReference type="ARBA" id="ARBA00023209"/>
    </source>
</evidence>
<dbReference type="PANTHER" id="PTHR14269:SF62">
    <property type="entry name" value="CDP-DIACYLGLYCEROL--GLYCEROL-3-PHOSPHATE 3-PHOSPHATIDYLTRANSFERASE 1, CHLOROPLASTIC"/>
    <property type="match status" value="1"/>
</dbReference>
<dbReference type="InterPro" id="IPR050324">
    <property type="entry name" value="CDP-alcohol_PTase-I"/>
</dbReference>
<feature type="transmembrane region" description="Helical" evidence="17">
    <location>
        <begin position="100"/>
        <end position="122"/>
    </location>
</feature>
<evidence type="ECO:0000256" key="7">
    <source>
        <dbReference type="ARBA" id="ARBA00022516"/>
    </source>
</evidence>
<evidence type="ECO:0000256" key="12">
    <source>
        <dbReference type="ARBA" id="ARBA00023136"/>
    </source>
</evidence>
<evidence type="ECO:0000256" key="11">
    <source>
        <dbReference type="ARBA" id="ARBA00023098"/>
    </source>
</evidence>
<dbReference type="PIRSF" id="PIRSF000847">
    <property type="entry name" value="Phos_ph_gly_syn"/>
    <property type="match status" value="1"/>
</dbReference>
<name>A0AA41YME7_9PROT</name>
<sequence length="188" mass="19842">MPDGTQLPRPADAGAINLPNAITFARLCAVPVAVWLVLHQDFMAAFWLFIAAGASDAIDGWLARRRGPSYVGALLDPVADKALLVTMYVALAVVHVLPDWLAILVVFRDVVIVGGVLVLYLLGQPPVMRPLLISKVNTALQLFVVAVALLLAGLGQAAPRVMTVLVWAVVVSTVASGAAYVRKAARTG</sequence>
<evidence type="ECO:0000256" key="16">
    <source>
        <dbReference type="RuleBase" id="RU003750"/>
    </source>
</evidence>
<proteinExistence type="inferred from homology"/>
<evidence type="ECO:0000313" key="19">
    <source>
        <dbReference type="Proteomes" id="UP001165679"/>
    </source>
</evidence>
<accession>A0AA41YME7</accession>
<dbReference type="InterPro" id="IPR048254">
    <property type="entry name" value="CDP_ALCOHOL_P_TRANSF_CS"/>
</dbReference>
<feature type="transmembrane region" description="Helical" evidence="17">
    <location>
        <begin position="161"/>
        <end position="181"/>
    </location>
</feature>
<comment type="subcellular location">
    <subcellularLocation>
        <location evidence="1">Membrane</location>
        <topology evidence="1">Multi-pass membrane protein</topology>
    </subcellularLocation>
</comment>
<comment type="similarity">
    <text evidence="4 16">Belongs to the CDP-alcohol phosphatidyltransferase class-I family.</text>
</comment>
<dbReference type="AlphaFoldDB" id="A0AA41YME7"/>
<evidence type="ECO:0000256" key="4">
    <source>
        <dbReference type="ARBA" id="ARBA00010441"/>
    </source>
</evidence>
<keyword evidence="8 16" id="KW-0808">Transferase</keyword>
<dbReference type="EC" id="2.7.8.5" evidence="5"/>
<dbReference type="GO" id="GO:0008444">
    <property type="term" value="F:CDP-diacylglycerol-glycerol-3-phosphate 3-phosphatidyltransferase activity"/>
    <property type="evidence" value="ECO:0007669"/>
    <property type="project" value="UniProtKB-EC"/>
</dbReference>
<dbReference type="InterPro" id="IPR004570">
    <property type="entry name" value="Phosphatidylglycerol_P_synth"/>
</dbReference>
<feature type="transmembrane region" description="Helical" evidence="17">
    <location>
        <begin position="44"/>
        <end position="62"/>
    </location>
</feature>
<comment type="caution">
    <text evidence="18">The sequence shown here is derived from an EMBL/GenBank/DDBJ whole genome shotgun (WGS) entry which is preliminary data.</text>
</comment>
<evidence type="ECO:0000256" key="15">
    <source>
        <dbReference type="ARBA" id="ARBA00048586"/>
    </source>
</evidence>
<dbReference type="EMBL" id="JAPDNT010000001">
    <property type="protein sequence ID" value="MCW3473168.1"/>
    <property type="molecule type" value="Genomic_DNA"/>
</dbReference>
<dbReference type="Pfam" id="PF01066">
    <property type="entry name" value="CDP-OH_P_transf"/>
    <property type="match status" value="1"/>
</dbReference>
<comment type="pathway">
    <text evidence="3">Lipid metabolism.</text>
</comment>
<dbReference type="Proteomes" id="UP001165679">
    <property type="component" value="Unassembled WGS sequence"/>
</dbReference>
<evidence type="ECO:0000313" key="18">
    <source>
        <dbReference type="EMBL" id="MCW3473168.1"/>
    </source>
</evidence>
<dbReference type="GO" id="GO:0016020">
    <property type="term" value="C:membrane"/>
    <property type="evidence" value="ECO:0007669"/>
    <property type="project" value="UniProtKB-SubCell"/>
</dbReference>
<keyword evidence="9 17" id="KW-0812">Transmembrane</keyword>
<protein>
    <recommendedName>
        <fullName evidence="6">CDP-diacylglycerol--glycerol-3-phosphate 3-phosphatidyltransferase</fullName>
        <ecNumber evidence="5">2.7.8.5</ecNumber>
    </recommendedName>
</protein>
<keyword evidence="19" id="KW-1185">Reference proteome</keyword>
<dbReference type="PANTHER" id="PTHR14269">
    <property type="entry name" value="CDP-DIACYLGLYCEROL--GLYCEROL-3-PHOSPHATE 3-PHOSPHATIDYLTRANSFERASE-RELATED"/>
    <property type="match status" value="1"/>
</dbReference>
<dbReference type="GO" id="GO:0046474">
    <property type="term" value="P:glycerophospholipid biosynthetic process"/>
    <property type="evidence" value="ECO:0007669"/>
    <property type="project" value="TreeGrafter"/>
</dbReference>
<evidence type="ECO:0000256" key="1">
    <source>
        <dbReference type="ARBA" id="ARBA00004141"/>
    </source>
</evidence>
<evidence type="ECO:0000256" key="10">
    <source>
        <dbReference type="ARBA" id="ARBA00022989"/>
    </source>
</evidence>
<keyword evidence="14" id="KW-1208">Phospholipid metabolism</keyword>
<evidence type="ECO:0000256" key="5">
    <source>
        <dbReference type="ARBA" id="ARBA00013170"/>
    </source>
</evidence>
<evidence type="ECO:0000256" key="2">
    <source>
        <dbReference type="ARBA" id="ARBA00005042"/>
    </source>
</evidence>
<reference evidence="18" key="1">
    <citation type="submission" date="2022-09" db="EMBL/GenBank/DDBJ databases">
        <title>Rhodovastum sp. nov. RN2-1 isolated from soil in Seongnam, South Korea.</title>
        <authorList>
            <person name="Le N.T."/>
        </authorList>
    </citation>
    <scope>NUCLEOTIDE SEQUENCE</scope>
    <source>
        <strain evidence="18">RN2-1</strain>
    </source>
</reference>
<keyword evidence="7" id="KW-0444">Lipid biosynthesis</keyword>
<dbReference type="InterPro" id="IPR043130">
    <property type="entry name" value="CDP-OH_PTrfase_TM_dom"/>
</dbReference>
<feature type="transmembrane region" description="Helical" evidence="17">
    <location>
        <begin position="134"/>
        <end position="155"/>
    </location>
</feature>
<dbReference type="PROSITE" id="PS00379">
    <property type="entry name" value="CDP_ALCOHOL_P_TRANSF"/>
    <property type="match status" value="1"/>
</dbReference>
<organism evidence="18 19">
    <name type="scientific">Limobrevibacterium gyesilva</name>
    <dbReference type="NCBI Taxonomy" id="2991712"/>
    <lineage>
        <taxon>Bacteria</taxon>
        <taxon>Pseudomonadati</taxon>
        <taxon>Pseudomonadota</taxon>
        <taxon>Alphaproteobacteria</taxon>
        <taxon>Acetobacterales</taxon>
        <taxon>Acetobacteraceae</taxon>
        <taxon>Limobrevibacterium</taxon>
    </lineage>
</organism>
<comment type="pathway">
    <text evidence="2">Phospholipid metabolism; phosphatidylglycerol biosynthesis; phosphatidylglycerol from CDP-diacylglycerol: step 1/2.</text>
</comment>
<dbReference type="RefSeq" id="WP_264711744.1">
    <property type="nucleotide sequence ID" value="NZ_JAPDNT010000001.1"/>
</dbReference>
<reference evidence="18" key="2">
    <citation type="submission" date="2022-10" db="EMBL/GenBank/DDBJ databases">
        <authorList>
            <person name="Trinh H.N."/>
        </authorList>
    </citation>
    <scope>NUCLEOTIDE SEQUENCE</scope>
    <source>
        <strain evidence="18">RN2-1</strain>
    </source>
</reference>
<gene>
    <name evidence="18" type="ORF">OL599_01120</name>
</gene>
<evidence type="ECO:0000256" key="3">
    <source>
        <dbReference type="ARBA" id="ARBA00005189"/>
    </source>
</evidence>
<evidence type="ECO:0000256" key="6">
    <source>
        <dbReference type="ARBA" id="ARBA00014944"/>
    </source>
</evidence>
<evidence type="ECO:0000256" key="17">
    <source>
        <dbReference type="SAM" id="Phobius"/>
    </source>
</evidence>
<comment type="catalytic activity">
    <reaction evidence="15">
        <text>a CDP-1,2-diacyl-sn-glycerol + sn-glycerol 3-phosphate = a 1,2-diacyl-sn-glycero-3-phospho-(1'-sn-glycero-3'-phosphate) + CMP + H(+)</text>
        <dbReference type="Rhea" id="RHEA:12593"/>
        <dbReference type="ChEBI" id="CHEBI:15378"/>
        <dbReference type="ChEBI" id="CHEBI:57597"/>
        <dbReference type="ChEBI" id="CHEBI:58332"/>
        <dbReference type="ChEBI" id="CHEBI:60110"/>
        <dbReference type="ChEBI" id="CHEBI:60377"/>
        <dbReference type="EC" id="2.7.8.5"/>
    </reaction>
</comment>
<keyword evidence="13" id="KW-0594">Phospholipid biosynthesis</keyword>
<feature type="transmembrane region" description="Helical" evidence="17">
    <location>
        <begin position="21"/>
        <end position="38"/>
    </location>
</feature>
<keyword evidence="11" id="KW-0443">Lipid metabolism</keyword>
<keyword evidence="10 17" id="KW-1133">Transmembrane helix</keyword>
<evidence type="ECO:0000256" key="14">
    <source>
        <dbReference type="ARBA" id="ARBA00023264"/>
    </source>
</evidence>
<dbReference type="Gene3D" id="1.20.120.1760">
    <property type="match status" value="1"/>
</dbReference>